<feature type="region of interest" description="Disordered" evidence="5">
    <location>
        <begin position="27"/>
        <end position="49"/>
    </location>
</feature>
<dbReference type="AlphaFoldDB" id="A0A7W7WN41"/>
<comment type="caution">
    <text evidence="7">The sequence shown here is derived from an EMBL/GenBank/DDBJ whole genome shotgun (WGS) entry which is preliminary data.</text>
</comment>
<dbReference type="CDD" id="cd07078">
    <property type="entry name" value="ALDH"/>
    <property type="match status" value="1"/>
</dbReference>
<evidence type="ECO:0000256" key="4">
    <source>
        <dbReference type="RuleBase" id="RU003345"/>
    </source>
</evidence>
<feature type="domain" description="Aldehyde dehydrogenase" evidence="6">
    <location>
        <begin position="26"/>
        <end position="472"/>
    </location>
</feature>
<dbReference type="PROSITE" id="PS00687">
    <property type="entry name" value="ALDEHYDE_DEHYDR_GLU"/>
    <property type="match status" value="1"/>
</dbReference>
<dbReference type="InterPro" id="IPR015590">
    <property type="entry name" value="Aldehyde_DH_dom"/>
</dbReference>
<name>A0A7W7WN41_9ACTN</name>
<dbReference type="Gene3D" id="3.40.309.10">
    <property type="entry name" value="Aldehyde Dehydrogenase, Chain A, domain 2"/>
    <property type="match status" value="1"/>
</dbReference>
<feature type="active site" evidence="3">
    <location>
        <position position="254"/>
    </location>
</feature>
<dbReference type="FunFam" id="3.40.605.10:FF:000026">
    <property type="entry name" value="Aldehyde dehydrogenase, putative"/>
    <property type="match status" value="1"/>
</dbReference>
<evidence type="ECO:0000256" key="1">
    <source>
        <dbReference type="ARBA" id="ARBA00009986"/>
    </source>
</evidence>
<dbReference type="InterPro" id="IPR016161">
    <property type="entry name" value="Ald_DH/histidinol_DH"/>
</dbReference>
<dbReference type="InterPro" id="IPR029510">
    <property type="entry name" value="Ald_DH_CS_GLU"/>
</dbReference>
<dbReference type="GO" id="GO:0016620">
    <property type="term" value="F:oxidoreductase activity, acting on the aldehyde or oxo group of donors, NAD or NADP as acceptor"/>
    <property type="evidence" value="ECO:0007669"/>
    <property type="project" value="InterPro"/>
</dbReference>
<proteinExistence type="inferred from homology"/>
<dbReference type="Gene3D" id="3.40.605.10">
    <property type="entry name" value="Aldehyde Dehydrogenase, Chain A, domain 1"/>
    <property type="match status" value="1"/>
</dbReference>
<dbReference type="PROSITE" id="PS00070">
    <property type="entry name" value="ALDEHYDE_DEHYDR_CYS"/>
    <property type="match status" value="1"/>
</dbReference>
<evidence type="ECO:0000313" key="8">
    <source>
        <dbReference type="Proteomes" id="UP000578819"/>
    </source>
</evidence>
<dbReference type="InterPro" id="IPR016163">
    <property type="entry name" value="Ald_DH_C"/>
</dbReference>
<dbReference type="SUPFAM" id="SSF53720">
    <property type="entry name" value="ALDH-like"/>
    <property type="match status" value="1"/>
</dbReference>
<evidence type="ECO:0000256" key="3">
    <source>
        <dbReference type="PROSITE-ProRule" id="PRU10007"/>
    </source>
</evidence>
<evidence type="ECO:0000256" key="2">
    <source>
        <dbReference type="ARBA" id="ARBA00023002"/>
    </source>
</evidence>
<evidence type="ECO:0000313" key="7">
    <source>
        <dbReference type="EMBL" id="MBB4957440.1"/>
    </source>
</evidence>
<keyword evidence="8" id="KW-1185">Reference proteome</keyword>
<sequence>MASNASELDPSASEVVLHAAEQMQAQPSIEVVDPATGQSVTSVPATTAEETDVAISRARTAFDTWRKVSPADRARLLRRFAAEVDAHIEELARLEVRNAGHTIGNARWEAGNVRDVLDYYAGAPERLTGRQIPVPGGVDVTFHEPLGVVGVIVPWNFPMPIAGWGFAPALAAGNTVVLKPAELTPLTAIRLGELARDAGLPEDVLTVLPGRGAVVGERFVSHPEVRKLCFTGSTEVGKRIMAGCAAQVKRVTLELGGKSANIVFADADLERAAASAPYAAFDNAGQDCCARTRLLVQRPVLDRFLALLEPAVRGIRVADPTLESTEMGPLISAGQRTRVASYVTEAETAFTGSCPAGDGFWFPPTVLLARSPADRHWREEIFGPVISVLPFDDEAEAVALANDTEYGLSGSIWTRDVGRALRMARAVDSGNLSVNSHSSVRYWTPFGGMKQSGLGRELGPDALHAFTDVKNVFIATDE</sequence>
<dbReference type="PANTHER" id="PTHR11699">
    <property type="entry name" value="ALDEHYDE DEHYDROGENASE-RELATED"/>
    <property type="match status" value="1"/>
</dbReference>
<dbReference type="EMBL" id="JACHJW010000001">
    <property type="protein sequence ID" value="MBB4957440.1"/>
    <property type="molecule type" value="Genomic_DNA"/>
</dbReference>
<feature type="compositionally biased region" description="Polar residues" evidence="5">
    <location>
        <begin position="36"/>
        <end position="45"/>
    </location>
</feature>
<keyword evidence="2 4" id="KW-0560">Oxidoreductase</keyword>
<evidence type="ECO:0000259" key="6">
    <source>
        <dbReference type="Pfam" id="PF00171"/>
    </source>
</evidence>
<evidence type="ECO:0000256" key="5">
    <source>
        <dbReference type="SAM" id="MobiDB-lite"/>
    </source>
</evidence>
<dbReference type="InterPro" id="IPR016162">
    <property type="entry name" value="Ald_DH_N"/>
</dbReference>
<accession>A0A7W7WN41</accession>
<reference evidence="7 8" key="1">
    <citation type="submission" date="2020-08" db="EMBL/GenBank/DDBJ databases">
        <title>Sequencing the genomes of 1000 actinobacteria strains.</title>
        <authorList>
            <person name="Klenk H.-P."/>
        </authorList>
    </citation>
    <scope>NUCLEOTIDE SEQUENCE [LARGE SCALE GENOMIC DNA]</scope>
    <source>
        <strain evidence="7 8">DSM 45886</strain>
    </source>
</reference>
<organism evidence="7 8">
    <name type="scientific">Micromonospora polyrhachis</name>
    <dbReference type="NCBI Taxonomy" id="1282883"/>
    <lineage>
        <taxon>Bacteria</taxon>
        <taxon>Bacillati</taxon>
        <taxon>Actinomycetota</taxon>
        <taxon>Actinomycetes</taxon>
        <taxon>Micromonosporales</taxon>
        <taxon>Micromonosporaceae</taxon>
        <taxon>Micromonospora</taxon>
    </lineage>
</organism>
<dbReference type="Pfam" id="PF00171">
    <property type="entry name" value="Aldedh"/>
    <property type="match status" value="1"/>
</dbReference>
<dbReference type="FunFam" id="3.40.605.10:FF:000007">
    <property type="entry name" value="NAD/NADP-dependent betaine aldehyde dehydrogenase"/>
    <property type="match status" value="1"/>
</dbReference>
<protein>
    <submittedName>
        <fullName evidence="7">Acyl-CoA reductase-like NAD-dependent aldehyde dehydrogenase</fullName>
    </submittedName>
</protein>
<gene>
    <name evidence="7" type="ORF">FHR38_001173</name>
</gene>
<dbReference type="InterPro" id="IPR016160">
    <property type="entry name" value="Ald_DH_CS_CYS"/>
</dbReference>
<dbReference type="Proteomes" id="UP000578819">
    <property type="component" value="Unassembled WGS sequence"/>
</dbReference>
<comment type="similarity">
    <text evidence="1 4">Belongs to the aldehyde dehydrogenase family.</text>
</comment>